<dbReference type="RefSeq" id="WP_009135567.1">
    <property type="nucleotide sequence ID" value="NZ_JH594596.1"/>
</dbReference>
<dbReference type="Proteomes" id="UP000004892">
    <property type="component" value="Unassembled WGS sequence"/>
</dbReference>
<keyword evidence="2" id="KW-1185">Reference proteome</keyword>
<dbReference type="GeneID" id="98068066"/>
<dbReference type="HOGENOM" id="CLU_179262_0_0_10"/>
<organism evidence="1 2">
    <name type="scientific">Odoribacter laneus YIT 12061</name>
    <dbReference type="NCBI Taxonomy" id="742817"/>
    <lineage>
        <taxon>Bacteria</taxon>
        <taxon>Pseudomonadati</taxon>
        <taxon>Bacteroidota</taxon>
        <taxon>Bacteroidia</taxon>
        <taxon>Bacteroidales</taxon>
        <taxon>Odoribacteraceae</taxon>
        <taxon>Odoribacter</taxon>
    </lineage>
</organism>
<dbReference type="EMBL" id="ADMC01000005">
    <property type="protein sequence ID" value="EHP50724.1"/>
    <property type="molecule type" value="Genomic_DNA"/>
</dbReference>
<reference evidence="1 2" key="1">
    <citation type="submission" date="2012-01" db="EMBL/GenBank/DDBJ databases">
        <title>The Genome Sequence of Odoribacter laneus YIT 12061.</title>
        <authorList>
            <consortium name="The Broad Institute Genome Sequencing Platform"/>
            <person name="Earl A."/>
            <person name="Ward D."/>
            <person name="Feldgarden M."/>
            <person name="Gevers D."/>
            <person name="Morotomi M."/>
            <person name="Young S.K."/>
            <person name="Zeng Q."/>
            <person name="Gargeya S."/>
            <person name="Fitzgerald M."/>
            <person name="Haas B."/>
            <person name="Abouelleil A."/>
            <person name="Alvarado L."/>
            <person name="Arachchi H.M."/>
            <person name="Berlin A."/>
            <person name="Chapman S.B."/>
            <person name="Gearin G."/>
            <person name="Goldberg J."/>
            <person name="Griggs A."/>
            <person name="Gujja S."/>
            <person name="Hansen M."/>
            <person name="Heiman D."/>
            <person name="Howarth C."/>
            <person name="Larimer J."/>
            <person name="Lui A."/>
            <person name="MacDonald P.J.P."/>
            <person name="McCowen C."/>
            <person name="Montmayeur A."/>
            <person name="Murphy C."/>
            <person name="Neiman D."/>
            <person name="Pearson M."/>
            <person name="Priest M."/>
            <person name="Roberts A."/>
            <person name="Saif S."/>
            <person name="Shea T."/>
            <person name="Sisk P."/>
            <person name="Stolte C."/>
            <person name="Sykes S."/>
            <person name="Wortman J."/>
            <person name="Nusbaum C."/>
            <person name="Birren B."/>
        </authorList>
    </citation>
    <scope>NUCLEOTIDE SEQUENCE [LARGE SCALE GENOMIC DNA]</scope>
    <source>
        <strain evidence="1 2">YIT 12061</strain>
    </source>
</reference>
<sequence length="104" mass="12421">MFTEKRKYDYWGELILKKSRILKEACRPQEDKVNWLFMKAGENLYSFVYKIESPSEAIYGKPFKAKFAFTMSDKIRKIVKMNQVYEVFRGPEPIGEIILKRIID</sequence>
<dbReference type="AlphaFoldDB" id="H1DDS7"/>
<proteinExistence type="predicted"/>
<dbReference type="STRING" id="742817.HMPREF9449_00413"/>
<gene>
    <name evidence="1" type="ORF">HMPREF9449_00413</name>
</gene>
<protein>
    <submittedName>
        <fullName evidence="1">Uncharacterized protein</fullName>
    </submittedName>
</protein>
<evidence type="ECO:0000313" key="1">
    <source>
        <dbReference type="EMBL" id="EHP50724.1"/>
    </source>
</evidence>
<name>H1DDS7_9BACT</name>
<comment type="caution">
    <text evidence="1">The sequence shown here is derived from an EMBL/GenBank/DDBJ whole genome shotgun (WGS) entry which is preliminary data.</text>
</comment>
<evidence type="ECO:0000313" key="2">
    <source>
        <dbReference type="Proteomes" id="UP000004892"/>
    </source>
</evidence>
<accession>H1DDS7</accession>
<dbReference type="PATRIC" id="fig|742817.3.peg.440"/>